<evidence type="ECO:0000256" key="8">
    <source>
        <dbReference type="PIRSR" id="PIRSR605468-51"/>
    </source>
</evidence>
<comment type="subunit">
    <text evidence="9">Homotetramer.</text>
</comment>
<proteinExistence type="inferred from homology"/>
<dbReference type="InterPro" id="IPR005468">
    <property type="entry name" value="Avidin/str"/>
</dbReference>
<dbReference type="GO" id="GO:0009374">
    <property type="term" value="F:biotin binding"/>
    <property type="evidence" value="ECO:0007669"/>
    <property type="project" value="UniProtKB-UniRule"/>
</dbReference>
<feature type="non-terminal residue" evidence="10">
    <location>
        <position position="1"/>
    </location>
</feature>
<keyword evidence="4 9" id="KW-0732">Signal</keyword>
<accession>A0A7K6JZ80</accession>
<evidence type="ECO:0000256" key="9">
    <source>
        <dbReference type="RuleBase" id="RU369114"/>
    </source>
</evidence>
<evidence type="ECO:0000256" key="3">
    <source>
        <dbReference type="ARBA" id="ARBA00022525"/>
    </source>
</evidence>
<comment type="similarity">
    <text evidence="2 9">Belongs to the avidin/streptavidin family.</text>
</comment>
<evidence type="ECO:0000256" key="7">
    <source>
        <dbReference type="ARBA" id="ARBA00023267"/>
    </source>
</evidence>
<reference evidence="10 11" key="1">
    <citation type="submission" date="2019-09" db="EMBL/GenBank/DDBJ databases">
        <title>Bird 10,000 Genomes (B10K) Project - Family phase.</title>
        <authorList>
            <person name="Zhang G."/>
        </authorList>
    </citation>
    <scope>NUCLEOTIDE SEQUENCE [LARGE SCALE GENOMIC DNA]</scope>
    <source>
        <strain evidence="10">B10K-DU-029-42</strain>
        <tissue evidence="10">Muscle</tissue>
    </source>
</reference>
<keyword evidence="6 9" id="KW-0325">Glycoprotein</keyword>
<dbReference type="AlphaFoldDB" id="A0A7K6JZ80"/>
<dbReference type="SUPFAM" id="SSF50876">
    <property type="entry name" value="Avidin/streptavidin"/>
    <property type="match status" value="1"/>
</dbReference>
<gene>
    <name evidence="10" type="primary">Avd_1</name>
    <name evidence="10" type="ORF">OREARF_R13816</name>
</gene>
<dbReference type="InterPro" id="IPR051764">
    <property type="entry name" value="Avidin/Streptavidin-rel"/>
</dbReference>
<keyword evidence="3 9" id="KW-0964">Secreted</keyword>
<evidence type="ECO:0000256" key="4">
    <source>
        <dbReference type="ARBA" id="ARBA00022729"/>
    </source>
</evidence>
<organism evidence="10 11">
    <name type="scientific">Oreocharis arfaki</name>
    <name type="common">tit berrypecker</name>
    <dbReference type="NCBI Taxonomy" id="979223"/>
    <lineage>
        <taxon>Eukaryota</taxon>
        <taxon>Metazoa</taxon>
        <taxon>Chordata</taxon>
        <taxon>Craniata</taxon>
        <taxon>Vertebrata</taxon>
        <taxon>Euteleostomi</taxon>
        <taxon>Archelosauria</taxon>
        <taxon>Archosauria</taxon>
        <taxon>Dinosauria</taxon>
        <taxon>Saurischia</taxon>
        <taxon>Theropoda</taxon>
        <taxon>Coelurosauria</taxon>
        <taxon>Aves</taxon>
        <taxon>Neognathae</taxon>
        <taxon>Neoaves</taxon>
        <taxon>Telluraves</taxon>
        <taxon>Australaves</taxon>
        <taxon>Passeriformes</taxon>
        <taxon>Passeroidea</taxon>
        <taxon>Paramythiidae</taxon>
        <taxon>Oreocharis</taxon>
    </lineage>
</organism>
<comment type="function">
    <text evidence="9">Forms a strong non-covalent specific complex with biotin.</text>
</comment>
<evidence type="ECO:0000256" key="5">
    <source>
        <dbReference type="ARBA" id="ARBA00023157"/>
    </source>
</evidence>
<comment type="subcellular location">
    <subcellularLocation>
        <location evidence="1 9">Secreted</location>
    </subcellularLocation>
</comment>
<feature type="chain" id="PRO_5041486935" description="Avidin" evidence="9">
    <location>
        <begin position="20"/>
        <end position="164"/>
    </location>
</feature>
<keyword evidence="5 8" id="KW-1015">Disulfide bond</keyword>
<evidence type="ECO:0000256" key="2">
    <source>
        <dbReference type="ARBA" id="ARBA00006297"/>
    </source>
</evidence>
<feature type="disulfide bond" evidence="8">
    <location>
        <begin position="55"/>
        <end position="134"/>
    </location>
</feature>
<feature type="non-terminal residue" evidence="10">
    <location>
        <position position="164"/>
    </location>
</feature>
<name>A0A7K6JZ80_9PASE</name>
<dbReference type="GO" id="GO:0005576">
    <property type="term" value="C:extracellular region"/>
    <property type="evidence" value="ECO:0007669"/>
    <property type="project" value="UniProtKB-SubCell"/>
</dbReference>
<evidence type="ECO:0000313" key="10">
    <source>
        <dbReference type="EMBL" id="NWW05626.1"/>
    </source>
</evidence>
<dbReference type="InterPro" id="IPR036896">
    <property type="entry name" value="Avidin-like_sf"/>
</dbReference>
<dbReference type="Pfam" id="PF01382">
    <property type="entry name" value="Avidin"/>
    <property type="match status" value="1"/>
</dbReference>
<protein>
    <recommendedName>
        <fullName evidence="9">Avidin</fullName>
    </recommendedName>
</protein>
<dbReference type="Gene3D" id="2.40.128.30">
    <property type="entry name" value="Avidin-like"/>
    <property type="match status" value="1"/>
</dbReference>
<dbReference type="PRINTS" id="PR00709">
    <property type="entry name" value="AVIDIN"/>
</dbReference>
<dbReference type="PANTHER" id="PTHR34399">
    <property type="entry name" value="AVIDIN-RELATED"/>
    <property type="match status" value="1"/>
</dbReference>
<dbReference type="InterPro" id="IPR005469">
    <property type="entry name" value="Avidin"/>
</dbReference>
<dbReference type="EMBL" id="VZRR01005043">
    <property type="protein sequence ID" value="NWW05626.1"/>
    <property type="molecule type" value="Genomic_DNA"/>
</dbReference>
<dbReference type="PANTHER" id="PTHR34399:SF3">
    <property type="entry name" value="AVID PROTEIN-RELATED"/>
    <property type="match status" value="1"/>
</dbReference>
<evidence type="ECO:0000256" key="1">
    <source>
        <dbReference type="ARBA" id="ARBA00004613"/>
    </source>
</evidence>
<dbReference type="Proteomes" id="UP000542358">
    <property type="component" value="Unassembled WGS sequence"/>
</dbReference>
<evidence type="ECO:0000313" key="11">
    <source>
        <dbReference type="Proteomes" id="UP000542358"/>
    </source>
</evidence>
<feature type="signal peptide" evidence="9">
    <location>
        <begin position="1"/>
        <end position="19"/>
    </location>
</feature>
<comment type="caution">
    <text evidence="10">The sequence shown here is derived from an EMBL/GenBank/DDBJ whole genome shotgun (WGS) entry which is preliminary data.</text>
</comment>
<keyword evidence="7 9" id="KW-0092">Biotin</keyword>
<sequence>MVQATPFLLVLFLALGAHSLPAKKVPSAVGCTGWAGGCGCRLCCGTRAEFSPLQCNLTGRWVNDLGSNMTIFEVNKTGDFAGIYYTAVSVTPEKIKKSSLLGYQHLPNLLNQPTFGFIVNWTFSDSITVFTGQCFVDDDGKEVLKTTWLLRSHADNLGDDWKAT</sequence>
<keyword evidence="11" id="KW-1185">Reference proteome</keyword>
<evidence type="ECO:0000256" key="6">
    <source>
        <dbReference type="ARBA" id="ARBA00023180"/>
    </source>
</evidence>
<dbReference type="PROSITE" id="PS51326">
    <property type="entry name" value="AVIDIN_2"/>
    <property type="match status" value="1"/>
</dbReference>